<dbReference type="PROSITE" id="PS51217">
    <property type="entry name" value="UVRD_HELICASE_CTER"/>
    <property type="match status" value="1"/>
</dbReference>
<keyword evidence="3 15" id="KW-0547">Nucleotide-binding</keyword>
<evidence type="ECO:0000259" key="17">
    <source>
        <dbReference type="PROSITE" id="PS51217"/>
    </source>
</evidence>
<dbReference type="Pfam" id="PF00580">
    <property type="entry name" value="UvrD-helicase"/>
    <property type="match status" value="1"/>
</dbReference>
<accession>A0ABT8IV16</accession>
<feature type="binding site" evidence="15">
    <location>
        <begin position="41"/>
        <end position="48"/>
    </location>
    <ligand>
        <name>ATP</name>
        <dbReference type="ChEBI" id="CHEBI:30616"/>
    </ligand>
</feature>
<dbReference type="InterPro" id="IPR038726">
    <property type="entry name" value="PDDEXK_AddAB-type"/>
</dbReference>
<keyword evidence="11" id="KW-0413">Isomerase</keyword>
<gene>
    <name evidence="18" type="ORF">P5G59_05890</name>
</gene>
<evidence type="ECO:0000313" key="18">
    <source>
        <dbReference type="EMBL" id="MDN4596661.1"/>
    </source>
</evidence>
<feature type="domain" description="UvrD-like helicase ATP-binding" evidence="16">
    <location>
        <begin position="20"/>
        <end position="314"/>
    </location>
</feature>
<dbReference type="InterPro" id="IPR014017">
    <property type="entry name" value="DNA_helicase_UvrD-like_C"/>
</dbReference>
<keyword evidence="2" id="KW-0540">Nuclease</keyword>
<evidence type="ECO:0000256" key="13">
    <source>
        <dbReference type="ARBA" id="ARBA00034808"/>
    </source>
</evidence>
<name>A0ABT8IV16_9MICO</name>
<protein>
    <recommendedName>
        <fullName evidence="13">DNA 3'-5' helicase</fullName>
        <ecNumber evidence="13">5.6.2.4</ecNumber>
    </recommendedName>
</protein>
<reference evidence="18" key="1">
    <citation type="submission" date="2023-03" db="EMBL/GenBank/DDBJ databases">
        <title>MT1 and MT2 Draft Genomes of Novel Species.</title>
        <authorList>
            <person name="Venkateswaran K."/>
        </authorList>
    </citation>
    <scope>NUCLEOTIDE SEQUENCE</scope>
    <source>
        <strain evidence="18">F6_8S_P_1A</strain>
    </source>
</reference>
<evidence type="ECO:0000256" key="14">
    <source>
        <dbReference type="ARBA" id="ARBA00048988"/>
    </source>
</evidence>
<keyword evidence="7" id="KW-0269">Exonuclease</keyword>
<feature type="domain" description="UvrD-like helicase C-terminal" evidence="17">
    <location>
        <begin position="326"/>
        <end position="629"/>
    </location>
</feature>
<dbReference type="GO" id="GO:0004386">
    <property type="term" value="F:helicase activity"/>
    <property type="evidence" value="ECO:0007669"/>
    <property type="project" value="UniProtKB-KW"/>
</dbReference>
<evidence type="ECO:0000256" key="4">
    <source>
        <dbReference type="ARBA" id="ARBA00022763"/>
    </source>
</evidence>
<dbReference type="RefSeq" id="WP_301216907.1">
    <property type="nucleotide sequence ID" value="NZ_JAROCB010000001.1"/>
</dbReference>
<keyword evidence="4" id="KW-0227">DNA damage</keyword>
<dbReference type="InterPro" id="IPR011604">
    <property type="entry name" value="PDDEXK-like_dom_sf"/>
</dbReference>
<evidence type="ECO:0000256" key="10">
    <source>
        <dbReference type="ARBA" id="ARBA00023204"/>
    </source>
</evidence>
<evidence type="ECO:0000256" key="6">
    <source>
        <dbReference type="ARBA" id="ARBA00022806"/>
    </source>
</evidence>
<keyword evidence="9" id="KW-0238">DNA-binding</keyword>
<dbReference type="Gene3D" id="1.10.10.160">
    <property type="match status" value="1"/>
</dbReference>
<dbReference type="SUPFAM" id="SSF52980">
    <property type="entry name" value="Restriction endonuclease-like"/>
    <property type="match status" value="1"/>
</dbReference>
<comment type="caution">
    <text evidence="18">The sequence shown here is derived from an EMBL/GenBank/DDBJ whole genome shotgun (WGS) entry which is preliminary data.</text>
</comment>
<evidence type="ECO:0000259" key="16">
    <source>
        <dbReference type="PROSITE" id="PS51198"/>
    </source>
</evidence>
<evidence type="ECO:0000256" key="11">
    <source>
        <dbReference type="ARBA" id="ARBA00023235"/>
    </source>
</evidence>
<evidence type="ECO:0000256" key="8">
    <source>
        <dbReference type="ARBA" id="ARBA00022840"/>
    </source>
</evidence>
<dbReference type="EC" id="5.6.2.4" evidence="13"/>
<evidence type="ECO:0000256" key="7">
    <source>
        <dbReference type="ARBA" id="ARBA00022839"/>
    </source>
</evidence>
<dbReference type="Gene3D" id="3.90.320.10">
    <property type="match status" value="1"/>
</dbReference>
<dbReference type="InterPro" id="IPR013986">
    <property type="entry name" value="DExx_box_DNA_helicase_dom_sf"/>
</dbReference>
<dbReference type="EMBL" id="JAROCB010000001">
    <property type="protein sequence ID" value="MDN4596661.1"/>
    <property type="molecule type" value="Genomic_DNA"/>
</dbReference>
<dbReference type="SUPFAM" id="SSF52540">
    <property type="entry name" value="P-loop containing nucleoside triphosphate hydrolases"/>
    <property type="match status" value="1"/>
</dbReference>
<dbReference type="InterPro" id="IPR027417">
    <property type="entry name" value="P-loop_NTPase"/>
</dbReference>
<dbReference type="InterPro" id="IPR000212">
    <property type="entry name" value="DNA_helicase_UvrD/REP"/>
</dbReference>
<dbReference type="Gene3D" id="3.40.50.300">
    <property type="entry name" value="P-loop containing nucleotide triphosphate hydrolases"/>
    <property type="match status" value="2"/>
</dbReference>
<comment type="catalytic activity">
    <reaction evidence="14">
        <text>ATP + H2O = ADP + phosphate + H(+)</text>
        <dbReference type="Rhea" id="RHEA:13065"/>
        <dbReference type="ChEBI" id="CHEBI:15377"/>
        <dbReference type="ChEBI" id="CHEBI:15378"/>
        <dbReference type="ChEBI" id="CHEBI:30616"/>
        <dbReference type="ChEBI" id="CHEBI:43474"/>
        <dbReference type="ChEBI" id="CHEBI:456216"/>
        <dbReference type="EC" id="5.6.2.4"/>
    </reaction>
</comment>
<evidence type="ECO:0000313" key="19">
    <source>
        <dbReference type="Proteomes" id="UP001174210"/>
    </source>
</evidence>
<evidence type="ECO:0000256" key="12">
    <source>
        <dbReference type="ARBA" id="ARBA00034617"/>
    </source>
</evidence>
<keyword evidence="19" id="KW-1185">Reference proteome</keyword>
<comment type="catalytic activity">
    <reaction evidence="12">
        <text>Couples ATP hydrolysis with the unwinding of duplex DNA by translocating in the 3'-5' direction.</text>
        <dbReference type="EC" id="5.6.2.4"/>
    </reaction>
</comment>
<comment type="similarity">
    <text evidence="1">Belongs to the helicase family. UvrD subfamily.</text>
</comment>
<evidence type="ECO:0000256" key="2">
    <source>
        <dbReference type="ARBA" id="ARBA00022722"/>
    </source>
</evidence>
<dbReference type="Gene3D" id="1.10.486.10">
    <property type="entry name" value="PCRA, domain 4"/>
    <property type="match status" value="1"/>
</dbReference>
<keyword evidence="10" id="KW-0234">DNA repair</keyword>
<sequence length="1052" mass="112161">MTTRGFRMRPARAASAGVPQLDGAQAEVLLLADGASAAVLGAPGTGKTTVLVEAVAERVAQRGYATDEVLALSASRTAATALRDRIALRLGVPTNGPLARTATSLAFQLVGERARRLGAEPPRLLTGGEQDQIVAELLSGHMEDGTGPHWPEPLVDEVRALRGFRTELRELMARCAERGITPSRLSELGAITGHDEWRAAARFIAEYQLVVDSYRGGFVDSAELIASAVTVVQEGSSLDRLRAVFVDDLQEATVATLALLRALAERGVAVIAFGDPDVASTTFRGAQATALGQLESRLGVPVSRFVLTTAHRQTPALRELTARATERIGAAAAGVQRMAAAGRPEPIAETGSDAAAGRPPEVVRLVAVSAPAEASRLARKLRERHLLDGVPWSDMAVIVRSGAHVPALARALAVAEVPTTTSIAGRPLRDDFAARQLITVAGVQLGTVELTPLVATELLLGPFGGLDSVSLRRLRLALRQEELSGDGNRPGDELLVEALQHPAHLATIDAAPARRAGRLAETLRSGREKAAQGASIEELLWHVWERSGLASRWLEHSERTGIVADEANRHLDGVVALFTAARRFVERYPERPAADFVVELLGAEVPEDTLAPGTAGDAVLVCTPSAAIGREFEVVAVAGLQESVWPNLRLRGSLLHPQELADAIEGRTTETEDARAEVLGDELRMFALAVSRARGQVLLTATANDDEQPSPFLRLAGDLAVDDADDGAHPLSLRGMVGRLRRRLVTTGAPDAAEALARLADAEVEGADPSSWYGLLEPSTTDPLVDLDDPEAVVRVSPSRLETFEKSPLAWFVDTMAASPSGLAAGIGTVVHAVMEEASTSEDRDLSVERLWRGIERRWGELAFESPWLEEKERRRTRTLTAGVSEYLRDFERAGGTLLGSEGSFELRIGRALVRGTIDRVERTPDGTVVIVDLKTGNRTPTAAEAEQHAQLGAYQLAMEHGAIEQAEGLTSGGAKLLFVAKGVRGKGYREVAQDRVDEERLERLRERVAAAAEGMAASTFAGVVDLGERDPHGSYEYRIHLVPAVSAGGGA</sequence>
<dbReference type="InterPro" id="IPR011335">
    <property type="entry name" value="Restrct_endonuc-II-like"/>
</dbReference>
<dbReference type="PANTHER" id="PTHR11070:SF59">
    <property type="entry name" value="DNA 3'-5' HELICASE"/>
    <property type="match status" value="1"/>
</dbReference>
<evidence type="ECO:0000256" key="15">
    <source>
        <dbReference type="PROSITE-ProRule" id="PRU00560"/>
    </source>
</evidence>
<evidence type="ECO:0000256" key="9">
    <source>
        <dbReference type="ARBA" id="ARBA00023125"/>
    </source>
</evidence>
<evidence type="ECO:0000256" key="1">
    <source>
        <dbReference type="ARBA" id="ARBA00009922"/>
    </source>
</evidence>
<dbReference type="Proteomes" id="UP001174210">
    <property type="component" value="Unassembled WGS sequence"/>
</dbReference>
<dbReference type="InterPro" id="IPR014016">
    <property type="entry name" value="UvrD-like_ATP-bd"/>
</dbReference>
<keyword evidence="5 15" id="KW-0378">Hydrolase</keyword>
<organism evidence="18 19">
    <name type="scientific">Leifsonia virtsii</name>
    <dbReference type="NCBI Taxonomy" id="3035915"/>
    <lineage>
        <taxon>Bacteria</taxon>
        <taxon>Bacillati</taxon>
        <taxon>Actinomycetota</taxon>
        <taxon>Actinomycetes</taxon>
        <taxon>Micrococcales</taxon>
        <taxon>Microbacteriaceae</taxon>
        <taxon>Leifsonia</taxon>
    </lineage>
</organism>
<dbReference type="PROSITE" id="PS51198">
    <property type="entry name" value="UVRD_HELICASE_ATP_BIND"/>
    <property type="match status" value="1"/>
</dbReference>
<keyword evidence="6 15" id="KW-0347">Helicase</keyword>
<proteinExistence type="inferred from homology"/>
<keyword evidence="8 15" id="KW-0067">ATP-binding</keyword>
<evidence type="ECO:0000256" key="5">
    <source>
        <dbReference type="ARBA" id="ARBA00022801"/>
    </source>
</evidence>
<dbReference type="Pfam" id="PF12705">
    <property type="entry name" value="PDDEXK_1"/>
    <property type="match status" value="1"/>
</dbReference>
<dbReference type="PANTHER" id="PTHR11070">
    <property type="entry name" value="UVRD / RECB / PCRA DNA HELICASE FAMILY MEMBER"/>
    <property type="match status" value="1"/>
</dbReference>
<evidence type="ECO:0000256" key="3">
    <source>
        <dbReference type="ARBA" id="ARBA00022741"/>
    </source>
</evidence>